<accession>A0A444X5I2</accession>
<organism evidence="1 2">
    <name type="scientific">Arachis hypogaea</name>
    <name type="common">Peanut</name>
    <dbReference type="NCBI Taxonomy" id="3818"/>
    <lineage>
        <taxon>Eukaryota</taxon>
        <taxon>Viridiplantae</taxon>
        <taxon>Streptophyta</taxon>
        <taxon>Embryophyta</taxon>
        <taxon>Tracheophyta</taxon>
        <taxon>Spermatophyta</taxon>
        <taxon>Magnoliopsida</taxon>
        <taxon>eudicotyledons</taxon>
        <taxon>Gunneridae</taxon>
        <taxon>Pentapetalae</taxon>
        <taxon>rosids</taxon>
        <taxon>fabids</taxon>
        <taxon>Fabales</taxon>
        <taxon>Fabaceae</taxon>
        <taxon>Papilionoideae</taxon>
        <taxon>50 kb inversion clade</taxon>
        <taxon>dalbergioids sensu lato</taxon>
        <taxon>Dalbergieae</taxon>
        <taxon>Pterocarpus clade</taxon>
        <taxon>Arachis</taxon>
    </lineage>
</organism>
<gene>
    <name evidence="1" type="ORF">Ahy_B10g104432</name>
</gene>
<evidence type="ECO:0000313" key="1">
    <source>
        <dbReference type="EMBL" id="RYQ84932.1"/>
    </source>
</evidence>
<dbReference type="Proteomes" id="UP000289738">
    <property type="component" value="Chromosome B10"/>
</dbReference>
<evidence type="ECO:0000313" key="2">
    <source>
        <dbReference type="Proteomes" id="UP000289738"/>
    </source>
</evidence>
<sequence length="213" mass="23703">MSVMVVVISIGICSVTDVKVNLGYNDIVKFGYAAMGRSKFIGEEDSSQSNSPTSQNASHVKRPTGLGGVMIGIAEQMYLILLQFRVFSFLNEPIGPLSGGLKPPLNVREVGHIELNCDGLETASNYEANRDMLILWRFSIGVLRNFDLAVVIPAVAGNRHQTQSRRQYPWRSVNLKILVQKVMGQKFSHEKVKSEHISYDQYGQNKKKKTGES</sequence>
<reference evidence="1 2" key="1">
    <citation type="submission" date="2019-01" db="EMBL/GenBank/DDBJ databases">
        <title>Sequencing of cultivated peanut Arachis hypogaea provides insights into genome evolution and oil improvement.</title>
        <authorList>
            <person name="Chen X."/>
        </authorList>
    </citation>
    <scope>NUCLEOTIDE SEQUENCE [LARGE SCALE GENOMIC DNA]</scope>
    <source>
        <strain evidence="2">cv. Fuhuasheng</strain>
        <tissue evidence="1">Leaves</tissue>
    </source>
</reference>
<proteinExistence type="predicted"/>
<keyword evidence="2" id="KW-1185">Reference proteome</keyword>
<name>A0A444X5I2_ARAHY</name>
<dbReference type="AlphaFoldDB" id="A0A444X5I2"/>
<comment type="caution">
    <text evidence="1">The sequence shown here is derived from an EMBL/GenBank/DDBJ whole genome shotgun (WGS) entry which is preliminary data.</text>
</comment>
<protein>
    <submittedName>
        <fullName evidence="1">Uncharacterized protein</fullName>
    </submittedName>
</protein>
<dbReference type="EMBL" id="SDMP01000020">
    <property type="protein sequence ID" value="RYQ84932.1"/>
    <property type="molecule type" value="Genomic_DNA"/>
</dbReference>